<sequence>MIKKLKIHIGHFIFFIGVHDFDVYKKFIGPISEEATKAKEEEFFQEYQAQKIEFLQLEALIKTMC</sequence>
<dbReference type="PATRIC" id="fig|796385.3.peg.329"/>
<evidence type="ECO:0000313" key="1">
    <source>
        <dbReference type="EMBL" id="AKJ37385.1"/>
    </source>
</evidence>
<reference evidence="2" key="1">
    <citation type="submission" date="2014-06" db="EMBL/GenBank/DDBJ databases">
        <title>The complete genome sequence of Methanosarcina barkeri CM1.</title>
        <authorList>
            <consortium name="Pastoral Greenhouse Gas Research Consortium"/>
            <person name="Lambie S.C."/>
            <person name="Leahy S.C."/>
            <person name="Kelly W.J."/>
            <person name="Li D."/>
            <person name="Reilly K."/>
            <person name="Attwood G.T."/>
            <person name="Altermann E."/>
        </authorList>
    </citation>
    <scope>NUCLEOTIDE SEQUENCE [LARGE SCALE GENOMIC DNA]</scope>
    <source>
        <strain evidence="2">CM1</strain>
    </source>
</reference>
<dbReference type="GeneID" id="24883967"/>
<accession>A0A0G3C9K7</accession>
<dbReference type="EMBL" id="CP008746">
    <property type="protein sequence ID" value="AKJ37385.1"/>
    <property type="molecule type" value="Genomic_DNA"/>
</dbReference>
<proteinExistence type="predicted"/>
<dbReference type="Proteomes" id="UP000035331">
    <property type="component" value="Chromosome"/>
</dbReference>
<evidence type="ECO:0000313" key="2">
    <source>
        <dbReference type="Proteomes" id="UP000035331"/>
    </source>
</evidence>
<protein>
    <submittedName>
        <fullName evidence="1">Uncharacterized protein</fullName>
    </submittedName>
</protein>
<organism evidence="1 2">
    <name type="scientific">Methanosarcina barkeri CM1</name>
    <dbReference type="NCBI Taxonomy" id="796385"/>
    <lineage>
        <taxon>Archaea</taxon>
        <taxon>Methanobacteriati</taxon>
        <taxon>Methanobacteriota</taxon>
        <taxon>Stenosarchaea group</taxon>
        <taxon>Methanomicrobia</taxon>
        <taxon>Methanosarcinales</taxon>
        <taxon>Methanosarcinaceae</taxon>
        <taxon>Methanosarcina</taxon>
    </lineage>
</organism>
<dbReference type="RefSeq" id="WP_048116819.1">
    <property type="nucleotide sequence ID" value="NZ_CP008746.1"/>
</dbReference>
<dbReference type="GeneID" id="24845384"/>
<reference evidence="1 2" key="2">
    <citation type="journal article" date="2015" name="Stand. Genomic Sci.">
        <title>The complete genome sequence of the rumen methanogen Methanosarcina barkeri CM1.</title>
        <authorList>
            <person name="Lambie S.C."/>
            <person name="Kelly W.J."/>
            <person name="Leahy S.C."/>
            <person name="Li D."/>
            <person name="Reilly K."/>
            <person name="McAllister T.A."/>
            <person name="Valle E.R."/>
            <person name="Attwood G.T."/>
            <person name="Altermann E."/>
        </authorList>
    </citation>
    <scope>NUCLEOTIDE SEQUENCE [LARGE SCALE GENOMIC DNA]</scope>
    <source>
        <strain evidence="1 2">CM1</strain>
    </source>
</reference>
<dbReference type="AlphaFoldDB" id="A0A0G3C9K7"/>
<name>A0A0G3C9K7_METBA</name>
<gene>
    <name evidence="1" type="ORF">MCM1_0272</name>
</gene>